<proteinExistence type="predicted"/>
<sequence length="1596" mass="172262">MVLSNAASGVNVKLSKKMEKALSSTGEKVWSQGGFEAEFGTETKFRKAIDDNPAVLHRFTAVRNRLIQIKIADPNCKFRLEMNLNKETVQTSEKAETGLEAPESFFVELGAYQDEYGDADPASIVFENVDGVMTVNVLTGKKGWHKRVNRSTKAVERAVELTDEATQATSKPAAASSSPANMLPAPPAASTGGSDAESGSDVDDDEDSACIGMMSLLKSFAAPLEKPSAKAKPKAKPTPAAPKQQRAIQAGGTAKKVRLAPDPQASAAAAPAAAQAPADRSEPKSKKRKVDACPFDEEPVHPTMEGELSDADKQVLDGFTVKLDELKDLKPPLADNAFKSNLQELTTKLNGIKADLKTKKRSASRRTLKTEDPLYIALDAVEQSIARLMQLVRCKVVATTVVALRRSRRPLSSDFDLLGTSSLDSTSDLLAMLDTAAEEDGMKFNGAVLRRALKSRGNGHFKLQQWDELTTTTFQTITDRFIEDDDGVTSSDFIVLVCSQVWQKLLKEPSFAQVNKTAREDALAFITALEESPLCPQALKRDATVIGVVLKADMAPLHAVNDALVVCVKMDNDQERLVSGQAKKTFVLTASLAVTPLGHRLIGDANSLYIKRKEQSGKWDELEKLCHELGDVSGEPITEATAKSVGKPELADKTVLLAQYTREIIFYVMMIEACTEISKLIVKVKGKTASVKELADLLPAWSKCIEADESDDMATVLVDTFNKLGAAIGEVRDDLSEGFILGACKHVGKTLHSLLAGEAVSSCIEEMEKMKLWVASLPDEDARQESMAKTITFGDALIAGSVAKQEWKSETAPSDGKMNALGLMVRCRRLLADFSDEECSSMLANLKMNGPDSDATLAARLSKFSADFCNEVNVYLDDWIRARETSFTPLKTAAADVPDISALDSSVFKDDKCPRLDEIPILKSIDTEALNKHAAATQAIVAEMEDLATKASLDLSAYTFFGQAKSLCVNLMTVLATVTVVKTLSSKRVQRAIAAGEAVPKSLIENLEQYVSGGLERYPDYLQAARLYMATSIWMASAQDPSVADSPEPAAGRAASPLSPATQQQWLKELESALDDPMPGVETSGSTHQSGDSTSAANINADSGSGNTHQPGDGTSAAKISEDSGSGNTHRPDDDTKVTEAVNTNQGTCNTHESDQSTSAARINEDNGNSGNPHQPDDDTNAVSTNAGNCDTTVRVKETSDDIPQPDNDTTAKVAEVETRADASAQMDTPQDQPEAVGHDGIPQSPAASIATDVAMVTTQAAQVPALGGCQDDINSHLDSGSGSGHRTDAEAETDGMPEEGDTIDEENCEDDESHDTDNYEGDYPDPPDLQDYPHLADVLGSAAKAMMRKLAATMPDLPSRLRAMPTPLVVGDCFTDAKTMKTAMKDDNQAKSDDSSAYRDQEASSVSTFSGCLSALRTFMPDWFVLENVDMDSTGTDGSTAAGDNDSNFALIVKALSEVGYVVRAYHLSAQDYGLPQRRVRLYFIGYKVTTQGHVNFSRLEKNLQKCRLKCQPPADFMLPDDSFFVENELQRRQDNVQKRKDKGASKGKDSKDKDKDKDKDACDDTELDMKDKSKWQALHMSLAESSHLAAVIRE</sequence>
<feature type="region of interest" description="Disordered" evidence="3">
    <location>
        <begin position="226"/>
        <end position="305"/>
    </location>
</feature>
<feature type="region of interest" description="Disordered" evidence="3">
    <location>
        <begin position="1534"/>
        <end position="1568"/>
    </location>
</feature>
<dbReference type="InterPro" id="IPR001525">
    <property type="entry name" value="C5_MeTfrase"/>
</dbReference>
<feature type="region of interest" description="Disordered" evidence="3">
    <location>
        <begin position="1040"/>
        <end position="1062"/>
    </location>
</feature>
<evidence type="ECO:0000256" key="3">
    <source>
        <dbReference type="SAM" id="MobiDB-lite"/>
    </source>
</evidence>
<accession>A0A1Q9F6L1</accession>
<feature type="region of interest" description="Disordered" evidence="3">
    <location>
        <begin position="1075"/>
        <end position="1213"/>
    </location>
</feature>
<dbReference type="InterPro" id="IPR029063">
    <property type="entry name" value="SAM-dependent_MTases_sf"/>
</dbReference>
<evidence type="ECO:0000256" key="1">
    <source>
        <dbReference type="ARBA" id="ARBA00022603"/>
    </source>
</evidence>
<keyword evidence="2" id="KW-0808">Transferase</keyword>
<dbReference type="Pfam" id="PF00145">
    <property type="entry name" value="DNA_methylase"/>
    <property type="match status" value="1"/>
</dbReference>
<dbReference type="GO" id="GO:0032259">
    <property type="term" value="P:methylation"/>
    <property type="evidence" value="ECO:0007669"/>
    <property type="project" value="UniProtKB-KW"/>
</dbReference>
<feature type="region of interest" description="Disordered" evidence="3">
    <location>
        <begin position="160"/>
        <end position="207"/>
    </location>
</feature>
<comment type="caution">
    <text evidence="4">The sequence shown here is derived from an EMBL/GenBank/DDBJ whole genome shotgun (WGS) entry which is preliminary data.</text>
</comment>
<evidence type="ECO:0000313" key="5">
    <source>
        <dbReference type="Proteomes" id="UP000186817"/>
    </source>
</evidence>
<feature type="compositionally biased region" description="Low complexity" evidence="3">
    <location>
        <begin position="260"/>
        <end position="278"/>
    </location>
</feature>
<feature type="compositionally biased region" description="Polar residues" evidence="3">
    <location>
        <begin position="1141"/>
        <end position="1173"/>
    </location>
</feature>
<feature type="compositionally biased region" description="Acidic residues" evidence="3">
    <location>
        <begin position="1291"/>
        <end position="1326"/>
    </location>
</feature>
<evidence type="ECO:0000313" key="4">
    <source>
        <dbReference type="EMBL" id="OLQ15324.1"/>
    </source>
</evidence>
<dbReference type="GO" id="GO:0008168">
    <property type="term" value="F:methyltransferase activity"/>
    <property type="evidence" value="ECO:0007669"/>
    <property type="project" value="UniProtKB-KW"/>
</dbReference>
<feature type="compositionally biased region" description="Polar residues" evidence="3">
    <location>
        <begin position="1083"/>
        <end position="1110"/>
    </location>
</feature>
<keyword evidence="5" id="KW-1185">Reference proteome</keyword>
<dbReference type="OrthoDB" id="5376140at2759"/>
<gene>
    <name evidence="4" type="ORF">AK812_SmicGene405</name>
</gene>
<dbReference type="SUPFAM" id="SSF53335">
    <property type="entry name" value="S-adenosyl-L-methionine-dependent methyltransferases"/>
    <property type="match status" value="1"/>
</dbReference>
<dbReference type="EMBL" id="LSRX01000004">
    <property type="protein sequence ID" value="OLQ15324.1"/>
    <property type="molecule type" value="Genomic_DNA"/>
</dbReference>
<reference evidence="4 5" key="1">
    <citation type="submission" date="2016-02" db="EMBL/GenBank/DDBJ databases">
        <title>Genome analysis of coral dinoflagellate symbionts highlights evolutionary adaptations to a symbiotic lifestyle.</title>
        <authorList>
            <person name="Aranda M."/>
            <person name="Li Y."/>
            <person name="Liew Y.J."/>
            <person name="Baumgarten S."/>
            <person name="Simakov O."/>
            <person name="Wilson M."/>
            <person name="Piel J."/>
            <person name="Ashoor H."/>
            <person name="Bougouffa S."/>
            <person name="Bajic V.B."/>
            <person name="Ryu T."/>
            <person name="Ravasi T."/>
            <person name="Bayer T."/>
            <person name="Micklem G."/>
            <person name="Kim H."/>
            <person name="Bhak J."/>
            <person name="Lajeunesse T.C."/>
            <person name="Voolstra C.R."/>
        </authorList>
    </citation>
    <scope>NUCLEOTIDE SEQUENCE [LARGE SCALE GENOMIC DNA]</scope>
    <source>
        <strain evidence="4 5">CCMP2467</strain>
    </source>
</reference>
<protein>
    <submittedName>
        <fullName evidence="4">Uncharacterized protein</fullName>
    </submittedName>
</protein>
<feature type="compositionally biased region" description="Polar residues" evidence="3">
    <location>
        <begin position="1181"/>
        <end position="1192"/>
    </location>
</feature>
<feature type="compositionally biased region" description="Low complexity" evidence="3">
    <location>
        <begin position="168"/>
        <end position="197"/>
    </location>
</feature>
<dbReference type="Proteomes" id="UP000186817">
    <property type="component" value="Unassembled WGS sequence"/>
</dbReference>
<organism evidence="4 5">
    <name type="scientific">Symbiodinium microadriaticum</name>
    <name type="common">Dinoflagellate</name>
    <name type="synonym">Zooxanthella microadriatica</name>
    <dbReference type="NCBI Taxonomy" id="2951"/>
    <lineage>
        <taxon>Eukaryota</taxon>
        <taxon>Sar</taxon>
        <taxon>Alveolata</taxon>
        <taxon>Dinophyceae</taxon>
        <taxon>Suessiales</taxon>
        <taxon>Symbiodiniaceae</taxon>
        <taxon>Symbiodinium</taxon>
    </lineage>
</organism>
<keyword evidence="1" id="KW-0489">Methyltransferase</keyword>
<feature type="region of interest" description="Disordered" evidence="3">
    <location>
        <begin position="1273"/>
        <end position="1334"/>
    </location>
</feature>
<evidence type="ECO:0000256" key="2">
    <source>
        <dbReference type="ARBA" id="ARBA00022679"/>
    </source>
</evidence>
<dbReference type="Gene3D" id="3.40.50.150">
    <property type="entry name" value="Vaccinia Virus protein VP39"/>
    <property type="match status" value="1"/>
</dbReference>
<feature type="compositionally biased region" description="Acidic residues" evidence="3">
    <location>
        <begin position="198"/>
        <end position="207"/>
    </location>
</feature>
<name>A0A1Q9F6L1_SYMMI</name>